<dbReference type="GO" id="GO:0051087">
    <property type="term" value="F:protein-folding chaperone binding"/>
    <property type="evidence" value="ECO:0007669"/>
    <property type="project" value="InterPro"/>
</dbReference>
<dbReference type="Pfam" id="PF05002">
    <property type="entry name" value="SGS"/>
    <property type="match status" value="1"/>
</dbReference>
<dbReference type="Proteomes" id="UP000185944">
    <property type="component" value="Unassembled WGS sequence"/>
</dbReference>
<comment type="caution">
    <text evidence="3">The sequence shown here is derived from an EMBL/GenBank/DDBJ whole genome shotgun (WGS) entry which is preliminary data.</text>
</comment>
<feature type="compositionally biased region" description="Basic and acidic residues" evidence="1">
    <location>
        <begin position="142"/>
        <end position="153"/>
    </location>
</feature>
<evidence type="ECO:0000313" key="3">
    <source>
        <dbReference type="EMBL" id="OAG29293.1"/>
    </source>
</evidence>
<feature type="region of interest" description="Disordered" evidence="1">
    <location>
        <begin position="123"/>
        <end position="153"/>
    </location>
</feature>
<dbReference type="PANTHER" id="PTHR45862">
    <property type="entry name" value="PROTEIN SGT1 HOMOLOG"/>
    <property type="match status" value="1"/>
</dbReference>
<dbReference type="RefSeq" id="XP_067543972.1">
    <property type="nucleotide sequence ID" value="XM_067688784.1"/>
</dbReference>
<organism evidence="3 4">
    <name type="scientific">Nematocida displodere</name>
    <dbReference type="NCBI Taxonomy" id="1805483"/>
    <lineage>
        <taxon>Eukaryota</taxon>
        <taxon>Fungi</taxon>
        <taxon>Fungi incertae sedis</taxon>
        <taxon>Microsporidia</taxon>
        <taxon>Nematocida</taxon>
    </lineage>
</organism>
<evidence type="ECO:0000259" key="2">
    <source>
        <dbReference type="PROSITE" id="PS51048"/>
    </source>
</evidence>
<dbReference type="PROSITE" id="PS51048">
    <property type="entry name" value="SGS"/>
    <property type="match status" value="1"/>
</dbReference>
<dbReference type="GeneID" id="93647716"/>
<dbReference type="AlphaFoldDB" id="A0A177EBG3"/>
<dbReference type="InterPro" id="IPR044563">
    <property type="entry name" value="Sgt1-like"/>
</dbReference>
<dbReference type="STRING" id="1805483.A0A177EBG3"/>
<evidence type="ECO:0000256" key="1">
    <source>
        <dbReference type="SAM" id="MobiDB-lite"/>
    </source>
</evidence>
<dbReference type="InterPro" id="IPR008978">
    <property type="entry name" value="HSP20-like_chaperone"/>
</dbReference>
<dbReference type="EMBL" id="LTDL01000041">
    <property type="protein sequence ID" value="OAG29293.1"/>
    <property type="molecule type" value="Genomic_DNA"/>
</dbReference>
<dbReference type="OrthoDB" id="1898560at2759"/>
<sequence length="153" mass="17797">MQHTWYETNEHAVFVIYADKSLSPEVAATAHTLRIVLSGETTEIQIDHPFMLETIKRHQHKLEVFLKKTARGRWRDLTKAQNRHFERAREIEAPEETAHSPDPILNMFMDVYATATDEAKREMNKSFIESGGTELRTSNKPHSLEHHKPEHKS</sequence>
<gene>
    <name evidence="3" type="ORF">NEDG_01366</name>
</gene>
<proteinExistence type="predicted"/>
<keyword evidence="4" id="KW-1185">Reference proteome</keyword>
<evidence type="ECO:0000313" key="4">
    <source>
        <dbReference type="Proteomes" id="UP000185944"/>
    </source>
</evidence>
<dbReference type="InterPro" id="IPR007699">
    <property type="entry name" value="SGS_dom"/>
</dbReference>
<dbReference type="VEuPathDB" id="MicrosporidiaDB:NEDG_01366"/>
<feature type="domain" description="SGS" evidence="2">
    <location>
        <begin position="63"/>
        <end position="153"/>
    </location>
</feature>
<dbReference type="SUPFAM" id="SSF49764">
    <property type="entry name" value="HSP20-like chaperones"/>
    <property type="match status" value="1"/>
</dbReference>
<accession>A0A177EBG3</accession>
<name>A0A177EBG3_9MICR</name>
<protein>
    <submittedName>
        <fullName evidence="3">Suppressor of G2 allele of SKP1</fullName>
    </submittedName>
</protein>
<reference evidence="3 4" key="1">
    <citation type="submission" date="2016-02" db="EMBL/GenBank/DDBJ databases">
        <title>Discovery of a natural microsporidian pathogen with a broad tissue tropism in Caenorhabditis elegans.</title>
        <authorList>
            <person name="Luallen R.J."/>
            <person name="Reinke A.W."/>
            <person name="Tong L."/>
            <person name="Botts M.R."/>
            <person name="Felix M.-A."/>
            <person name="Troemel E.R."/>
        </authorList>
    </citation>
    <scope>NUCLEOTIDE SEQUENCE [LARGE SCALE GENOMIC DNA]</scope>
    <source>
        <strain evidence="3 4">JUm2807</strain>
    </source>
</reference>